<dbReference type="AlphaFoldDB" id="A0A2A2FC06"/>
<dbReference type="InterPro" id="IPR029063">
    <property type="entry name" value="SAM-dependent_MTases_sf"/>
</dbReference>
<dbReference type="InterPro" id="IPR022642">
    <property type="entry name" value="CheR_C"/>
</dbReference>
<protein>
    <recommendedName>
        <fullName evidence="2">protein-glutamate O-methyltransferase</fullName>
        <ecNumber evidence="2">2.1.1.80</ecNumber>
    </recommendedName>
</protein>
<evidence type="ECO:0000256" key="4">
    <source>
        <dbReference type="ARBA" id="ARBA00022679"/>
    </source>
</evidence>
<keyword evidence="4 7" id="KW-0808">Transferase</keyword>
<dbReference type="InterPro" id="IPR000780">
    <property type="entry name" value="CheR_MeTrfase"/>
</dbReference>
<dbReference type="PANTHER" id="PTHR24422:SF19">
    <property type="entry name" value="CHEMOTAXIS PROTEIN METHYLTRANSFERASE"/>
    <property type="match status" value="1"/>
</dbReference>
<dbReference type="InterPro" id="IPR022641">
    <property type="entry name" value="CheR_N"/>
</dbReference>
<dbReference type="CDD" id="cd02440">
    <property type="entry name" value="AdoMet_MTases"/>
    <property type="match status" value="1"/>
</dbReference>
<dbReference type="Pfam" id="PF01739">
    <property type="entry name" value="CheR"/>
    <property type="match status" value="1"/>
</dbReference>
<comment type="catalytic activity">
    <reaction evidence="1">
        <text>L-glutamyl-[protein] + S-adenosyl-L-methionine = [protein]-L-glutamate 5-O-methyl ester + S-adenosyl-L-homocysteine</text>
        <dbReference type="Rhea" id="RHEA:24452"/>
        <dbReference type="Rhea" id="RHEA-COMP:10208"/>
        <dbReference type="Rhea" id="RHEA-COMP:10311"/>
        <dbReference type="ChEBI" id="CHEBI:29973"/>
        <dbReference type="ChEBI" id="CHEBI:57856"/>
        <dbReference type="ChEBI" id="CHEBI:59789"/>
        <dbReference type="ChEBI" id="CHEBI:82795"/>
        <dbReference type="EC" id="2.1.1.80"/>
    </reaction>
</comment>
<dbReference type="PROSITE" id="PS50123">
    <property type="entry name" value="CHER"/>
    <property type="match status" value="1"/>
</dbReference>
<dbReference type="InterPro" id="IPR050903">
    <property type="entry name" value="Bact_Chemotaxis_MeTrfase"/>
</dbReference>
<dbReference type="Proteomes" id="UP000218896">
    <property type="component" value="Unassembled WGS sequence"/>
</dbReference>
<comment type="caution">
    <text evidence="7">The sequence shown here is derived from an EMBL/GenBank/DDBJ whole genome shotgun (WGS) entry which is preliminary data.</text>
</comment>
<keyword evidence="3 7" id="KW-0489">Methyltransferase</keyword>
<dbReference type="Pfam" id="PF03705">
    <property type="entry name" value="CheR_N"/>
    <property type="match status" value="1"/>
</dbReference>
<evidence type="ECO:0000256" key="1">
    <source>
        <dbReference type="ARBA" id="ARBA00001541"/>
    </source>
</evidence>
<proteinExistence type="predicted"/>
<evidence type="ECO:0000259" key="6">
    <source>
        <dbReference type="PROSITE" id="PS50123"/>
    </source>
</evidence>
<evidence type="ECO:0000256" key="5">
    <source>
        <dbReference type="ARBA" id="ARBA00022691"/>
    </source>
</evidence>
<reference evidence="7 8" key="1">
    <citation type="submission" date="2017-08" db="EMBL/GenBank/DDBJ databases">
        <title>Halovibrio sewagensis sp. nov., isolated from wastewater of high salinity.</title>
        <authorList>
            <person name="Dong X."/>
            <person name="Zhang G."/>
        </authorList>
    </citation>
    <scope>NUCLEOTIDE SEQUENCE [LARGE SCALE GENOMIC DNA]</scope>
    <source>
        <strain evidence="7 8">YL5-2</strain>
    </source>
</reference>
<dbReference type="OrthoDB" id="9816309at2"/>
<evidence type="ECO:0000256" key="2">
    <source>
        <dbReference type="ARBA" id="ARBA00012534"/>
    </source>
</evidence>
<evidence type="ECO:0000256" key="3">
    <source>
        <dbReference type="ARBA" id="ARBA00022603"/>
    </source>
</evidence>
<dbReference type="PANTHER" id="PTHR24422">
    <property type="entry name" value="CHEMOTAXIS PROTEIN METHYLTRANSFERASE"/>
    <property type="match status" value="1"/>
</dbReference>
<gene>
    <name evidence="7" type="ORF">CK501_02735</name>
</gene>
<dbReference type="PRINTS" id="PR00996">
    <property type="entry name" value="CHERMTFRASE"/>
</dbReference>
<dbReference type="Gene3D" id="3.40.50.150">
    <property type="entry name" value="Vaccinia Virus protein VP39"/>
    <property type="match status" value="1"/>
</dbReference>
<evidence type="ECO:0000313" key="8">
    <source>
        <dbReference type="Proteomes" id="UP000218896"/>
    </source>
</evidence>
<feature type="domain" description="CheR-type methyltransferase" evidence="6">
    <location>
        <begin position="5"/>
        <end position="259"/>
    </location>
</feature>
<dbReference type="GO" id="GO:0008983">
    <property type="term" value="F:protein-glutamate O-methyltransferase activity"/>
    <property type="evidence" value="ECO:0007669"/>
    <property type="project" value="UniProtKB-EC"/>
</dbReference>
<dbReference type="GO" id="GO:0032259">
    <property type="term" value="P:methylation"/>
    <property type="evidence" value="ECO:0007669"/>
    <property type="project" value="UniProtKB-KW"/>
</dbReference>
<dbReference type="SUPFAM" id="SSF47757">
    <property type="entry name" value="Chemotaxis receptor methyltransferase CheR, N-terminal domain"/>
    <property type="match status" value="1"/>
</dbReference>
<organism evidence="7 8">
    <name type="scientific">Halovibrio salipaludis</name>
    <dbReference type="NCBI Taxonomy" id="2032626"/>
    <lineage>
        <taxon>Bacteria</taxon>
        <taxon>Pseudomonadati</taxon>
        <taxon>Pseudomonadota</taxon>
        <taxon>Gammaproteobacteria</taxon>
        <taxon>Oceanospirillales</taxon>
        <taxon>Halomonadaceae</taxon>
        <taxon>Halovibrio</taxon>
    </lineage>
</organism>
<sequence length="296" mass="33710">MAMPGFAPGMAMDDAQFEQWRDLLESRTGMTLTPERRSFLEANVGTRLRELGFPSYQAYYEKVMYGPGAIAEWATLVDRLTVQETRFFRDGDAFELVAEYARERYREHGCRTLEAWSLGCATGEEAYTLAMILHKAASEAAGRRYFGVTGTDISLVALDKARHGVYGPRRLAGTDPYWQSHYFETLTDHSVSVIPELRKRVSFSQLNILELRHAPMHGMDIIFCQNVLIYFRRWRRRDIANRLADLLAPGGLLILGQGELTDWQHPELTPVAARKVLAWQRSDPQNGNRSDHGPAR</sequence>
<dbReference type="SUPFAM" id="SSF53335">
    <property type="entry name" value="S-adenosyl-L-methionine-dependent methyltransferases"/>
    <property type="match status" value="1"/>
</dbReference>
<keyword evidence="8" id="KW-1185">Reference proteome</keyword>
<name>A0A2A2FC06_9GAMM</name>
<dbReference type="InterPro" id="IPR036804">
    <property type="entry name" value="CheR_N_sf"/>
</dbReference>
<evidence type="ECO:0000313" key="7">
    <source>
        <dbReference type="EMBL" id="PAU82498.1"/>
    </source>
</evidence>
<keyword evidence="5" id="KW-0949">S-adenosyl-L-methionine</keyword>
<accession>A0A2A2FC06</accession>
<dbReference type="EMBL" id="NSKD01000001">
    <property type="protein sequence ID" value="PAU82498.1"/>
    <property type="molecule type" value="Genomic_DNA"/>
</dbReference>
<dbReference type="Gene3D" id="1.10.155.10">
    <property type="entry name" value="Chemotaxis receptor methyltransferase CheR, N-terminal domain"/>
    <property type="match status" value="1"/>
</dbReference>
<dbReference type="SMART" id="SM00138">
    <property type="entry name" value="MeTrc"/>
    <property type="match status" value="1"/>
</dbReference>
<dbReference type="EC" id="2.1.1.80" evidence="2"/>